<dbReference type="InterPro" id="IPR002403">
    <property type="entry name" value="Cyt_P450_E_grp-IV"/>
</dbReference>
<keyword evidence="9" id="KW-0472">Membrane</keyword>
<keyword evidence="4 8" id="KW-0479">Metal-binding</keyword>
<dbReference type="Pfam" id="PF00067">
    <property type="entry name" value="p450"/>
    <property type="match status" value="1"/>
</dbReference>
<evidence type="ECO:0000256" key="3">
    <source>
        <dbReference type="ARBA" id="ARBA00022617"/>
    </source>
</evidence>
<feature type="transmembrane region" description="Helical" evidence="9">
    <location>
        <begin position="39"/>
        <end position="62"/>
    </location>
</feature>
<sequence>MEHNTYFWAISGFAALTILILFMILDARSKIHSELWSQIDTVGIHAGGGMLSWATAIVRSVTSMQETMREGYQQFSKHHKPFALPSMWIGGGLVVLPPSMLSLLNKPRDELSSFNSLLENAQFRYLMTDRDVWANAIHFNPIRKELAPKKMGPLVAIMAEEWDGAFQQCWGKDRGGRVVNAWDSMVRIISHASLRIMVGTPGCKNNEYLHRSRLYANSVLVDGCIINCIPPMLRPVLGPLVALRAKYHQRKLLTILIPMVEEKLANIETERSNDKASPGNVIEWLIAESNNYGPEQRTALKISQRILALTSMFVFAIGWVFAHVVLDIHCSSSKDDLVNILEAECRRVWAEHTGLSTKEAIDALYDVDSAVRESMRLNDVMVHLLPLEVLRGEPIDLGGGRHISAGSGVRTVFPAQMIHTDPSIYPNPEQFDALRFTRGLEKSQDSSHTDTKRQLMTNVSTTFLPFGYGRHACPGRWFVAYMVKQSLAYVLLNYDIEVTKRPGKRTSMLNFMLPPQGAEMRVIRKEC</sequence>
<comment type="caution">
    <text evidence="10">The sequence shown here is derived from an EMBL/GenBank/DDBJ whole genome shotgun (WGS) entry which is preliminary data.</text>
</comment>
<feature type="transmembrane region" description="Helical" evidence="9">
    <location>
        <begin position="82"/>
        <end position="104"/>
    </location>
</feature>
<dbReference type="RefSeq" id="XP_066670542.1">
    <property type="nucleotide sequence ID" value="XM_066806924.1"/>
</dbReference>
<dbReference type="PRINTS" id="PR00465">
    <property type="entry name" value="EP450IV"/>
</dbReference>
<keyword evidence="3 8" id="KW-0349">Heme</keyword>
<dbReference type="PANTHER" id="PTHR46206">
    <property type="entry name" value="CYTOCHROME P450"/>
    <property type="match status" value="1"/>
</dbReference>
<keyword evidence="11" id="KW-1185">Reference proteome</keyword>
<reference evidence="10 11" key="1">
    <citation type="submission" date="2023-01" db="EMBL/GenBank/DDBJ databases">
        <title>Analysis of 21 Apiospora genomes using comparative genomics revels a genus with tremendous synthesis potential of carbohydrate active enzymes and secondary metabolites.</title>
        <authorList>
            <person name="Sorensen T."/>
        </authorList>
    </citation>
    <scope>NUCLEOTIDE SEQUENCE [LARGE SCALE GENOMIC DNA]</scope>
    <source>
        <strain evidence="10 11">CBS 114990</strain>
    </source>
</reference>
<feature type="transmembrane region" description="Helical" evidence="9">
    <location>
        <begin position="6"/>
        <end position="27"/>
    </location>
</feature>
<evidence type="ECO:0000256" key="4">
    <source>
        <dbReference type="ARBA" id="ARBA00022723"/>
    </source>
</evidence>
<dbReference type="PROSITE" id="PS00086">
    <property type="entry name" value="CYTOCHROME_P450"/>
    <property type="match status" value="1"/>
</dbReference>
<dbReference type="SUPFAM" id="SSF48264">
    <property type="entry name" value="Cytochrome P450"/>
    <property type="match status" value="1"/>
</dbReference>
<dbReference type="CDD" id="cd11041">
    <property type="entry name" value="CYP503A1-like"/>
    <property type="match status" value="1"/>
</dbReference>
<keyword evidence="7 8" id="KW-0503">Monooxygenase</keyword>
<proteinExistence type="inferred from homology"/>
<evidence type="ECO:0000256" key="1">
    <source>
        <dbReference type="ARBA" id="ARBA00001971"/>
    </source>
</evidence>
<accession>A0ABR1WWX4</accession>
<evidence type="ECO:0000256" key="9">
    <source>
        <dbReference type="SAM" id="Phobius"/>
    </source>
</evidence>
<evidence type="ECO:0000313" key="11">
    <source>
        <dbReference type="Proteomes" id="UP001433268"/>
    </source>
</evidence>
<evidence type="ECO:0000256" key="7">
    <source>
        <dbReference type="ARBA" id="ARBA00023033"/>
    </source>
</evidence>
<name>A0ABR1WWX4_9PEZI</name>
<evidence type="ECO:0000256" key="2">
    <source>
        <dbReference type="ARBA" id="ARBA00010617"/>
    </source>
</evidence>
<dbReference type="Proteomes" id="UP001433268">
    <property type="component" value="Unassembled WGS sequence"/>
</dbReference>
<comment type="cofactor">
    <cofactor evidence="1">
        <name>heme</name>
        <dbReference type="ChEBI" id="CHEBI:30413"/>
    </cofactor>
</comment>
<dbReference type="PANTHER" id="PTHR46206:SF1">
    <property type="entry name" value="P450, PUTATIVE (EUROFUNG)-RELATED"/>
    <property type="match status" value="1"/>
</dbReference>
<dbReference type="InterPro" id="IPR017972">
    <property type="entry name" value="Cyt_P450_CS"/>
</dbReference>
<evidence type="ECO:0000256" key="5">
    <source>
        <dbReference type="ARBA" id="ARBA00023002"/>
    </source>
</evidence>
<protein>
    <submittedName>
        <fullName evidence="10">Cytochrome P450</fullName>
    </submittedName>
</protein>
<keyword evidence="6 8" id="KW-0408">Iron</keyword>
<gene>
    <name evidence="10" type="ORF">PG997_002609</name>
</gene>
<evidence type="ECO:0000256" key="8">
    <source>
        <dbReference type="RuleBase" id="RU000461"/>
    </source>
</evidence>
<organism evidence="10 11">
    <name type="scientific">Apiospora hydei</name>
    <dbReference type="NCBI Taxonomy" id="1337664"/>
    <lineage>
        <taxon>Eukaryota</taxon>
        <taxon>Fungi</taxon>
        <taxon>Dikarya</taxon>
        <taxon>Ascomycota</taxon>
        <taxon>Pezizomycotina</taxon>
        <taxon>Sordariomycetes</taxon>
        <taxon>Xylariomycetidae</taxon>
        <taxon>Amphisphaeriales</taxon>
        <taxon>Apiosporaceae</taxon>
        <taxon>Apiospora</taxon>
    </lineage>
</organism>
<keyword evidence="9" id="KW-0812">Transmembrane</keyword>
<comment type="similarity">
    <text evidence="2 8">Belongs to the cytochrome P450 family.</text>
</comment>
<dbReference type="InterPro" id="IPR036396">
    <property type="entry name" value="Cyt_P450_sf"/>
</dbReference>
<keyword evidence="5 8" id="KW-0560">Oxidoreductase</keyword>
<keyword evidence="9" id="KW-1133">Transmembrane helix</keyword>
<evidence type="ECO:0000313" key="10">
    <source>
        <dbReference type="EMBL" id="KAK8087648.1"/>
    </source>
</evidence>
<dbReference type="InterPro" id="IPR001128">
    <property type="entry name" value="Cyt_P450"/>
</dbReference>
<dbReference type="EMBL" id="JAQQWN010000004">
    <property type="protein sequence ID" value="KAK8087648.1"/>
    <property type="molecule type" value="Genomic_DNA"/>
</dbReference>
<evidence type="ECO:0000256" key="6">
    <source>
        <dbReference type="ARBA" id="ARBA00023004"/>
    </source>
</evidence>
<dbReference type="Gene3D" id="1.10.630.10">
    <property type="entry name" value="Cytochrome P450"/>
    <property type="match status" value="1"/>
</dbReference>
<dbReference type="GeneID" id="92039984"/>